<keyword evidence="2" id="KW-1185">Reference proteome</keyword>
<protein>
    <recommendedName>
        <fullName evidence="3">STAS/SEC14 domain-containing protein</fullName>
    </recommendedName>
</protein>
<accession>A0A5C5XS13</accession>
<name>A0A5C5XS13_9PLAN</name>
<proteinExistence type="predicted"/>
<dbReference type="Pfam" id="PF11964">
    <property type="entry name" value="SpoIIAA-like"/>
    <property type="match status" value="1"/>
</dbReference>
<dbReference type="AlphaFoldDB" id="A0A5C5XS13"/>
<sequence length="124" mass="14363">MPVTTHSIDFEASTTDNVIHLKVSGKLTKEDYELFIPELEQWIERHGKIRILFEMSDFHGWSVSAGWEDTKLAFKHFSDIERIALVGETAWEHGMAIFCKPFTAGSVKYFDHSQRDEAMRWITG</sequence>
<gene>
    <name evidence="1" type="ORF">Pan14r_49930</name>
</gene>
<dbReference type="Proteomes" id="UP000317238">
    <property type="component" value="Unassembled WGS sequence"/>
</dbReference>
<evidence type="ECO:0000313" key="2">
    <source>
        <dbReference type="Proteomes" id="UP000317238"/>
    </source>
</evidence>
<dbReference type="SUPFAM" id="SSF52091">
    <property type="entry name" value="SpoIIaa-like"/>
    <property type="match status" value="1"/>
</dbReference>
<dbReference type="InterPro" id="IPR038396">
    <property type="entry name" value="SpoIIAA-like_sf"/>
</dbReference>
<dbReference type="RefSeq" id="WP_146440794.1">
    <property type="nucleotide sequence ID" value="NZ_SJPL01000002.1"/>
</dbReference>
<evidence type="ECO:0000313" key="1">
    <source>
        <dbReference type="EMBL" id="TWT65448.1"/>
    </source>
</evidence>
<reference evidence="1 2" key="1">
    <citation type="submission" date="2019-02" db="EMBL/GenBank/DDBJ databases">
        <title>Deep-cultivation of Planctomycetes and their phenomic and genomic characterization uncovers novel biology.</title>
        <authorList>
            <person name="Wiegand S."/>
            <person name="Jogler M."/>
            <person name="Boedeker C."/>
            <person name="Pinto D."/>
            <person name="Vollmers J."/>
            <person name="Rivas-Marin E."/>
            <person name="Kohn T."/>
            <person name="Peeters S.H."/>
            <person name="Heuer A."/>
            <person name="Rast P."/>
            <person name="Oberbeckmann S."/>
            <person name="Bunk B."/>
            <person name="Jeske O."/>
            <person name="Meyerdierks A."/>
            <person name="Storesund J.E."/>
            <person name="Kallscheuer N."/>
            <person name="Luecker S."/>
            <person name="Lage O.M."/>
            <person name="Pohl T."/>
            <person name="Merkel B.J."/>
            <person name="Hornburger P."/>
            <person name="Mueller R.-W."/>
            <person name="Bruemmer F."/>
            <person name="Labrenz M."/>
            <person name="Spormann A.M."/>
            <person name="Op Den Camp H."/>
            <person name="Overmann J."/>
            <person name="Amann R."/>
            <person name="Jetten M.S.M."/>
            <person name="Mascher T."/>
            <person name="Medema M.H."/>
            <person name="Devos D.P."/>
            <person name="Kaster A.-K."/>
            <person name="Ovreas L."/>
            <person name="Rohde M."/>
            <person name="Galperin M.Y."/>
            <person name="Jogler C."/>
        </authorList>
    </citation>
    <scope>NUCLEOTIDE SEQUENCE [LARGE SCALE GENOMIC DNA]</scope>
    <source>
        <strain evidence="1 2">Pan14r</strain>
    </source>
</reference>
<organism evidence="1 2">
    <name type="scientific">Crateriforma conspicua</name>
    <dbReference type="NCBI Taxonomy" id="2527996"/>
    <lineage>
        <taxon>Bacteria</taxon>
        <taxon>Pseudomonadati</taxon>
        <taxon>Planctomycetota</taxon>
        <taxon>Planctomycetia</taxon>
        <taxon>Planctomycetales</taxon>
        <taxon>Planctomycetaceae</taxon>
        <taxon>Crateriforma</taxon>
    </lineage>
</organism>
<dbReference type="InterPro" id="IPR021866">
    <property type="entry name" value="SpoIIAA-like"/>
</dbReference>
<dbReference type="EMBL" id="SJPL01000002">
    <property type="protein sequence ID" value="TWT65448.1"/>
    <property type="molecule type" value="Genomic_DNA"/>
</dbReference>
<dbReference type="Gene3D" id="3.40.50.10600">
    <property type="entry name" value="SpoIIaa-like domains"/>
    <property type="match status" value="1"/>
</dbReference>
<evidence type="ECO:0008006" key="3">
    <source>
        <dbReference type="Google" id="ProtNLM"/>
    </source>
</evidence>
<comment type="caution">
    <text evidence="1">The sequence shown here is derived from an EMBL/GenBank/DDBJ whole genome shotgun (WGS) entry which is preliminary data.</text>
</comment>
<dbReference type="OrthoDB" id="9811577at2"/>
<dbReference type="InterPro" id="IPR036513">
    <property type="entry name" value="STAS_dom_sf"/>
</dbReference>